<evidence type="ECO:0000256" key="7">
    <source>
        <dbReference type="ARBA" id="ARBA00023033"/>
    </source>
</evidence>
<evidence type="ECO:0000313" key="10">
    <source>
        <dbReference type="EMBL" id="EPQ56877.1"/>
    </source>
</evidence>
<dbReference type="GO" id="GO:0005506">
    <property type="term" value="F:iron ion binding"/>
    <property type="evidence" value="ECO:0007669"/>
    <property type="project" value="InterPro"/>
</dbReference>
<reference evidence="10 11" key="1">
    <citation type="journal article" date="2012" name="Science">
        <title>The Paleozoic origin of enzymatic lignin decomposition reconstructed from 31 fungal genomes.</title>
        <authorList>
            <person name="Floudas D."/>
            <person name="Binder M."/>
            <person name="Riley R."/>
            <person name="Barry K."/>
            <person name="Blanchette R.A."/>
            <person name="Henrissat B."/>
            <person name="Martinez A.T."/>
            <person name="Otillar R."/>
            <person name="Spatafora J.W."/>
            <person name="Yadav J.S."/>
            <person name="Aerts A."/>
            <person name="Benoit I."/>
            <person name="Boyd A."/>
            <person name="Carlson A."/>
            <person name="Copeland A."/>
            <person name="Coutinho P.M."/>
            <person name="de Vries R.P."/>
            <person name="Ferreira P."/>
            <person name="Findley K."/>
            <person name="Foster B."/>
            <person name="Gaskell J."/>
            <person name="Glotzer D."/>
            <person name="Gorecki P."/>
            <person name="Heitman J."/>
            <person name="Hesse C."/>
            <person name="Hori C."/>
            <person name="Igarashi K."/>
            <person name="Jurgens J.A."/>
            <person name="Kallen N."/>
            <person name="Kersten P."/>
            <person name="Kohler A."/>
            <person name="Kuees U."/>
            <person name="Kumar T.K.A."/>
            <person name="Kuo A."/>
            <person name="LaButti K."/>
            <person name="Larrondo L.F."/>
            <person name="Lindquist E."/>
            <person name="Ling A."/>
            <person name="Lombard V."/>
            <person name="Lucas S."/>
            <person name="Lundell T."/>
            <person name="Martin R."/>
            <person name="McLaughlin D.J."/>
            <person name="Morgenstern I."/>
            <person name="Morin E."/>
            <person name="Murat C."/>
            <person name="Nagy L.G."/>
            <person name="Nolan M."/>
            <person name="Ohm R.A."/>
            <person name="Patyshakuliyeva A."/>
            <person name="Rokas A."/>
            <person name="Ruiz-Duenas F.J."/>
            <person name="Sabat G."/>
            <person name="Salamov A."/>
            <person name="Samejima M."/>
            <person name="Schmutz J."/>
            <person name="Slot J.C."/>
            <person name="St John F."/>
            <person name="Stenlid J."/>
            <person name="Sun H."/>
            <person name="Sun S."/>
            <person name="Syed K."/>
            <person name="Tsang A."/>
            <person name="Wiebenga A."/>
            <person name="Young D."/>
            <person name="Pisabarro A."/>
            <person name="Eastwood D.C."/>
            <person name="Martin F."/>
            <person name="Cullen D."/>
            <person name="Grigoriev I.V."/>
            <person name="Hibbett D.S."/>
        </authorList>
    </citation>
    <scope>NUCLEOTIDE SEQUENCE [LARGE SCALE GENOMIC DNA]</scope>
    <source>
        <strain evidence="10 11">ATCC 11539</strain>
    </source>
</reference>
<dbReference type="OMA" id="MCNILAN"/>
<organism evidence="10 11">
    <name type="scientific">Gloeophyllum trabeum (strain ATCC 11539 / FP-39264 / Madison 617)</name>
    <name type="common">Brown rot fungus</name>
    <dbReference type="NCBI Taxonomy" id="670483"/>
    <lineage>
        <taxon>Eukaryota</taxon>
        <taxon>Fungi</taxon>
        <taxon>Dikarya</taxon>
        <taxon>Basidiomycota</taxon>
        <taxon>Agaricomycotina</taxon>
        <taxon>Agaricomycetes</taxon>
        <taxon>Gloeophyllales</taxon>
        <taxon>Gloeophyllaceae</taxon>
        <taxon>Gloeophyllum</taxon>
    </lineage>
</organism>
<keyword evidence="5 9" id="KW-0560">Oxidoreductase</keyword>
<gene>
    <name evidence="10" type="ORF">GLOTRDRAFT_127267</name>
</gene>
<dbReference type="GO" id="GO:0016705">
    <property type="term" value="F:oxidoreductase activity, acting on paired donors, with incorporation or reduction of molecular oxygen"/>
    <property type="evidence" value="ECO:0007669"/>
    <property type="project" value="InterPro"/>
</dbReference>
<accession>S7QC08</accession>
<dbReference type="RefSeq" id="XP_007864073.1">
    <property type="nucleotide sequence ID" value="XM_007865882.1"/>
</dbReference>
<dbReference type="Gene3D" id="1.10.630.10">
    <property type="entry name" value="Cytochrome P450"/>
    <property type="match status" value="1"/>
</dbReference>
<dbReference type="PANTHER" id="PTHR46300:SF5">
    <property type="entry name" value="CYTOCHROME P450"/>
    <property type="match status" value="1"/>
</dbReference>
<dbReference type="HOGENOM" id="CLU_001570_2_0_1"/>
<dbReference type="InterPro" id="IPR001128">
    <property type="entry name" value="Cyt_P450"/>
</dbReference>
<dbReference type="KEGG" id="gtr:GLOTRDRAFT_127267"/>
<dbReference type="EMBL" id="KB469299">
    <property type="protein sequence ID" value="EPQ56877.1"/>
    <property type="molecule type" value="Genomic_DNA"/>
</dbReference>
<sequence length="281" mass="31144">MSESSFPGAAILDIIPEVQYLPSWLPGMEFKVYAQNCVRLVTEMTTAPFEFVKSNMALGLGKRCISSELLERLPPHEGTHPLEEIIKGVAGVGYNAGADATVSAIEMVLLAMVLYPDDRMSLPYVEAVCREALRWGVVTPLSVAHATTEPDVYNGYFVPKGATIIMNTWVVHMDERVYKEAGLQRSGSTKKRVYKDPYEFKPERFLNNDGTISDEYPLTAFGLGRRICPGRHFADAAIWIVVASVLACFDISKATDENGQEIVPSVKYTDGLVRRVSRQIC</sequence>
<name>S7QC08_GLOTA</name>
<feature type="binding site" description="axial binding residue" evidence="8">
    <location>
        <position position="228"/>
    </location>
    <ligand>
        <name>heme</name>
        <dbReference type="ChEBI" id="CHEBI:30413"/>
    </ligand>
    <ligandPart>
        <name>Fe</name>
        <dbReference type="ChEBI" id="CHEBI:18248"/>
    </ligandPart>
</feature>
<dbReference type="PROSITE" id="PS00086">
    <property type="entry name" value="CYTOCHROME_P450"/>
    <property type="match status" value="1"/>
</dbReference>
<comment type="cofactor">
    <cofactor evidence="1 8">
        <name>heme</name>
        <dbReference type="ChEBI" id="CHEBI:30413"/>
    </cofactor>
</comment>
<dbReference type="InterPro" id="IPR017972">
    <property type="entry name" value="Cyt_P450_CS"/>
</dbReference>
<dbReference type="InterPro" id="IPR050364">
    <property type="entry name" value="Cytochrome_P450_fung"/>
</dbReference>
<dbReference type="GeneID" id="19301525"/>
<keyword evidence="4 8" id="KW-0479">Metal-binding</keyword>
<dbReference type="PRINTS" id="PR00465">
    <property type="entry name" value="EP450IV"/>
</dbReference>
<dbReference type="GO" id="GO:0020037">
    <property type="term" value="F:heme binding"/>
    <property type="evidence" value="ECO:0007669"/>
    <property type="project" value="InterPro"/>
</dbReference>
<evidence type="ECO:0000256" key="1">
    <source>
        <dbReference type="ARBA" id="ARBA00001971"/>
    </source>
</evidence>
<dbReference type="PRINTS" id="PR00385">
    <property type="entry name" value="P450"/>
</dbReference>
<dbReference type="InterPro" id="IPR002403">
    <property type="entry name" value="Cyt_P450_E_grp-IV"/>
</dbReference>
<evidence type="ECO:0000256" key="8">
    <source>
        <dbReference type="PIRSR" id="PIRSR602403-1"/>
    </source>
</evidence>
<comment type="similarity">
    <text evidence="2 9">Belongs to the cytochrome P450 family.</text>
</comment>
<evidence type="ECO:0000256" key="6">
    <source>
        <dbReference type="ARBA" id="ARBA00023004"/>
    </source>
</evidence>
<dbReference type="Proteomes" id="UP000030669">
    <property type="component" value="Unassembled WGS sequence"/>
</dbReference>
<dbReference type="InterPro" id="IPR036396">
    <property type="entry name" value="Cyt_P450_sf"/>
</dbReference>
<dbReference type="PANTHER" id="PTHR46300">
    <property type="entry name" value="P450, PUTATIVE (EUROFUNG)-RELATED-RELATED"/>
    <property type="match status" value="1"/>
</dbReference>
<dbReference type="SUPFAM" id="SSF48264">
    <property type="entry name" value="Cytochrome P450"/>
    <property type="match status" value="1"/>
</dbReference>
<dbReference type="OrthoDB" id="2789670at2759"/>
<keyword evidence="11" id="KW-1185">Reference proteome</keyword>
<evidence type="ECO:0000256" key="5">
    <source>
        <dbReference type="ARBA" id="ARBA00023002"/>
    </source>
</evidence>
<proteinExistence type="inferred from homology"/>
<protein>
    <submittedName>
        <fullName evidence="10">Cytochrome P450</fullName>
    </submittedName>
</protein>
<evidence type="ECO:0000256" key="4">
    <source>
        <dbReference type="ARBA" id="ARBA00022723"/>
    </source>
</evidence>
<evidence type="ECO:0000313" key="11">
    <source>
        <dbReference type="Proteomes" id="UP000030669"/>
    </source>
</evidence>
<dbReference type="AlphaFoldDB" id="S7QC08"/>
<dbReference type="GO" id="GO:0004497">
    <property type="term" value="F:monooxygenase activity"/>
    <property type="evidence" value="ECO:0007669"/>
    <property type="project" value="UniProtKB-KW"/>
</dbReference>
<evidence type="ECO:0000256" key="9">
    <source>
        <dbReference type="RuleBase" id="RU000461"/>
    </source>
</evidence>
<keyword evidence="7 9" id="KW-0503">Monooxygenase</keyword>
<dbReference type="eggNOG" id="KOG0156">
    <property type="taxonomic scope" value="Eukaryota"/>
</dbReference>
<keyword evidence="6 8" id="KW-0408">Iron</keyword>
<evidence type="ECO:0000256" key="2">
    <source>
        <dbReference type="ARBA" id="ARBA00010617"/>
    </source>
</evidence>
<evidence type="ECO:0000256" key="3">
    <source>
        <dbReference type="ARBA" id="ARBA00022617"/>
    </source>
</evidence>
<dbReference type="Pfam" id="PF00067">
    <property type="entry name" value="p450"/>
    <property type="match status" value="2"/>
</dbReference>
<keyword evidence="3 8" id="KW-0349">Heme</keyword>